<accession>Q9A6Q0</accession>
<evidence type="ECO:0000313" key="2">
    <source>
        <dbReference type="Proteomes" id="UP000001816"/>
    </source>
</evidence>
<dbReference type="HOGENOM" id="CLU_1966594_0_0_5"/>
<dbReference type="PIR" id="E87501">
    <property type="entry name" value="E87501"/>
</dbReference>
<dbReference type="PATRIC" id="fig|190650.5.peg.2054"/>
<dbReference type="Proteomes" id="UP000001816">
    <property type="component" value="Chromosome"/>
</dbReference>
<protein>
    <submittedName>
        <fullName evidence="1">Uncharacterized protein</fullName>
    </submittedName>
</protein>
<keyword evidence="2" id="KW-1185">Reference proteome</keyword>
<sequence length="127" mass="13792">MRRRRARSSLADAVLLGNRTTPLDRKGPGAFSRDCDRVIAVALRNDDHSASSGRMAAWCSYLVNLWPMGTRNEHLGEAERLERQAEIADNAHARAALLRMAQASRGAAALLGLFEAGNDEAPPVVRG</sequence>
<name>Q9A6Q0_CAUVC</name>
<dbReference type="KEGG" id="ccr:CC_2034"/>
<dbReference type="EnsemblBacteria" id="AAK24009">
    <property type="protein sequence ID" value="AAK24009"/>
    <property type="gene ID" value="CC_2034"/>
</dbReference>
<organism evidence="1 2">
    <name type="scientific">Caulobacter vibrioides (strain ATCC 19089 / CIP 103742 / CB 15)</name>
    <name type="common">Caulobacter crescentus</name>
    <dbReference type="NCBI Taxonomy" id="190650"/>
    <lineage>
        <taxon>Bacteria</taxon>
        <taxon>Pseudomonadati</taxon>
        <taxon>Pseudomonadota</taxon>
        <taxon>Alphaproteobacteria</taxon>
        <taxon>Caulobacterales</taxon>
        <taxon>Caulobacteraceae</taxon>
        <taxon>Caulobacter</taxon>
    </lineage>
</organism>
<dbReference type="BioCyc" id="CAULO:CC2034-MONOMER"/>
<gene>
    <name evidence="1" type="ordered locus">CC_2034</name>
</gene>
<dbReference type="AlphaFoldDB" id="Q9A6Q0"/>
<dbReference type="EMBL" id="AE005673">
    <property type="protein sequence ID" value="AAK24009.1"/>
    <property type="molecule type" value="Genomic_DNA"/>
</dbReference>
<reference evidence="1 2" key="1">
    <citation type="journal article" date="2001" name="Proc. Natl. Acad. Sci. U.S.A.">
        <title>Complete genome sequence of Caulobacter crescentus.</title>
        <authorList>
            <person name="Nierman W.C."/>
            <person name="Feldblyum T.V."/>
            <person name="Laub M.T."/>
            <person name="Paulsen I.T."/>
            <person name="Nelson K.E."/>
            <person name="Eisen J.A."/>
            <person name="Heidelberg J.F."/>
            <person name="Alley M.R."/>
            <person name="Ohta N."/>
            <person name="Maddock J.R."/>
            <person name="Potocka I."/>
            <person name="Nelson W.C."/>
            <person name="Newton A."/>
            <person name="Stephens C."/>
            <person name="Phadke N.D."/>
            <person name="Ely B."/>
            <person name="DeBoy R.T."/>
            <person name="Dodson R.J."/>
            <person name="Durkin A.S."/>
            <person name="Gwinn M.L."/>
            <person name="Haft D.H."/>
            <person name="Kolonay J.F."/>
            <person name="Smit J."/>
            <person name="Craven M.B."/>
            <person name="Khouri H."/>
            <person name="Shetty J."/>
            <person name="Berry K."/>
            <person name="Utterback T."/>
            <person name="Tran K."/>
            <person name="Wolf A."/>
            <person name="Vamathevan J."/>
            <person name="Ermolaeva M."/>
            <person name="White O."/>
            <person name="Salzberg S.L."/>
            <person name="Venter J.C."/>
            <person name="Shapiro L."/>
            <person name="Fraser C.M."/>
        </authorList>
    </citation>
    <scope>NUCLEOTIDE SEQUENCE [LARGE SCALE GENOMIC DNA]</scope>
    <source>
        <strain evidence="2">ATCC 19089 / CB15</strain>
    </source>
</reference>
<evidence type="ECO:0000313" key="1">
    <source>
        <dbReference type="EMBL" id="AAK24009.1"/>
    </source>
</evidence>
<proteinExistence type="predicted"/>